<accession>A0ABY3MX34</accession>
<dbReference type="EMBL" id="PJAI02000008">
    <property type="protein sequence ID" value="TYK65751.1"/>
    <property type="molecule type" value="Genomic_DNA"/>
</dbReference>
<evidence type="ECO:0000313" key="2">
    <source>
        <dbReference type="Proteomes" id="UP000815846"/>
    </source>
</evidence>
<protein>
    <submittedName>
        <fullName evidence="1">DUF1826 domain-containing protein</fullName>
    </submittedName>
</protein>
<dbReference type="RefSeq" id="WP_101344861.1">
    <property type="nucleotide sequence ID" value="NZ_PJAI02000008.1"/>
</dbReference>
<dbReference type="Pfam" id="PF08856">
    <property type="entry name" value="DUF1826"/>
    <property type="match status" value="1"/>
</dbReference>
<comment type="caution">
    <text evidence="1">The sequence shown here is derived from an EMBL/GenBank/DDBJ whole genome shotgun (WGS) entry which is preliminary data.</text>
</comment>
<reference evidence="1 2" key="1">
    <citation type="submission" date="2019-08" db="EMBL/GenBank/DDBJ databases">
        <title>Microbe sample from Colwellia echini.</title>
        <authorList>
            <person name="Christiansen L."/>
            <person name="Pathiraja D."/>
            <person name="Schultz-Johansen M."/>
            <person name="Choi I.-G."/>
            <person name="Stougaard P."/>
        </authorList>
    </citation>
    <scope>NUCLEOTIDE SEQUENCE [LARGE SCALE GENOMIC DNA]</scope>
    <source>
        <strain evidence="1 2">A3</strain>
    </source>
</reference>
<keyword evidence="2" id="KW-1185">Reference proteome</keyword>
<gene>
    <name evidence="1" type="ORF">CWS31_008865</name>
</gene>
<sequence length="227" mass="25309">MIAVTENRAIFEDIGVISPQVKASKHVEVLTDIYREDTNIAVWQRDITTELTLAVDEFLHTNQTKTTTFMATPENTYDLLCEKFGDSTAVKTLSKDVAVLVDMFCCLFELKEAGLRLTILEHAMCPRFHFDRIPCRLITTYRGVGTQWLPHDVVDRSKLGAGNQGKSDEESGLFNNLDDIKQLSQGDVALLKGEGWNEHEGAGLVHRSPAIAAGERRLIVTLDFVGD</sequence>
<dbReference type="InterPro" id="IPR014955">
    <property type="entry name" value="DUF1826"/>
</dbReference>
<proteinExistence type="predicted"/>
<name>A0ABY3MX34_9GAMM</name>
<evidence type="ECO:0000313" key="1">
    <source>
        <dbReference type="EMBL" id="TYK65751.1"/>
    </source>
</evidence>
<organism evidence="1 2">
    <name type="scientific">Colwellia echini</name>
    <dbReference type="NCBI Taxonomy" id="1982103"/>
    <lineage>
        <taxon>Bacteria</taxon>
        <taxon>Pseudomonadati</taxon>
        <taxon>Pseudomonadota</taxon>
        <taxon>Gammaproteobacteria</taxon>
        <taxon>Alteromonadales</taxon>
        <taxon>Colwelliaceae</taxon>
        <taxon>Colwellia</taxon>
    </lineage>
</organism>
<dbReference type="Proteomes" id="UP000815846">
    <property type="component" value="Unassembled WGS sequence"/>
</dbReference>